<feature type="transmembrane region" description="Helical" evidence="10">
    <location>
        <begin position="47"/>
        <end position="74"/>
    </location>
</feature>
<evidence type="ECO:0000256" key="3">
    <source>
        <dbReference type="ARBA" id="ARBA00022449"/>
    </source>
</evidence>
<keyword evidence="2" id="KW-0813">Transport</keyword>
<dbReference type="EMBL" id="CP063982">
    <property type="protein sequence ID" value="UOD51194.1"/>
    <property type="molecule type" value="Genomic_DNA"/>
</dbReference>
<evidence type="ECO:0000256" key="8">
    <source>
        <dbReference type="ARBA" id="ARBA00023136"/>
    </source>
</evidence>
<dbReference type="PIRSF" id="PIRSF006603">
    <property type="entry name" value="DinF"/>
    <property type="match status" value="1"/>
</dbReference>
<accession>A0ABY4ALL8</accession>
<feature type="transmembrane region" description="Helical" evidence="10">
    <location>
        <begin position="190"/>
        <end position="216"/>
    </location>
</feature>
<gene>
    <name evidence="11" type="ORF">DHf2319_04690</name>
</gene>
<organism evidence="11 12">
    <name type="scientific">Orrella daihaiensis</name>
    <dbReference type="NCBI Taxonomy" id="2782176"/>
    <lineage>
        <taxon>Bacteria</taxon>
        <taxon>Pseudomonadati</taxon>
        <taxon>Pseudomonadota</taxon>
        <taxon>Betaproteobacteria</taxon>
        <taxon>Burkholderiales</taxon>
        <taxon>Alcaligenaceae</taxon>
        <taxon>Orrella</taxon>
    </lineage>
</organism>
<feature type="transmembrane region" description="Helical" evidence="10">
    <location>
        <begin position="429"/>
        <end position="453"/>
    </location>
</feature>
<keyword evidence="3" id="KW-0050">Antiport</keyword>
<feature type="transmembrane region" description="Helical" evidence="10">
    <location>
        <begin position="239"/>
        <end position="265"/>
    </location>
</feature>
<feature type="transmembrane region" description="Helical" evidence="10">
    <location>
        <begin position="95"/>
        <end position="118"/>
    </location>
</feature>
<proteinExistence type="predicted"/>
<evidence type="ECO:0000256" key="4">
    <source>
        <dbReference type="ARBA" id="ARBA00022475"/>
    </source>
</evidence>
<comment type="subcellular location">
    <subcellularLocation>
        <location evidence="1">Cell inner membrane</location>
        <topology evidence="1">Multi-pass membrane protein</topology>
    </subcellularLocation>
</comment>
<evidence type="ECO:0000256" key="10">
    <source>
        <dbReference type="SAM" id="Phobius"/>
    </source>
</evidence>
<feature type="transmembrane region" description="Helical" evidence="10">
    <location>
        <begin position="389"/>
        <end position="409"/>
    </location>
</feature>
<protein>
    <recommendedName>
        <fullName evidence="9">Multidrug-efflux transporter</fullName>
    </recommendedName>
</protein>
<keyword evidence="5 10" id="KW-0812">Transmembrane</keyword>
<feature type="transmembrane region" description="Helical" evidence="10">
    <location>
        <begin position="349"/>
        <end position="368"/>
    </location>
</feature>
<evidence type="ECO:0000256" key="5">
    <source>
        <dbReference type="ARBA" id="ARBA00022692"/>
    </source>
</evidence>
<feature type="transmembrane region" description="Helical" evidence="10">
    <location>
        <begin position="130"/>
        <end position="151"/>
    </location>
</feature>
<evidence type="ECO:0000256" key="6">
    <source>
        <dbReference type="ARBA" id="ARBA00022989"/>
    </source>
</evidence>
<keyword evidence="7" id="KW-0406">Ion transport</keyword>
<evidence type="ECO:0000256" key="7">
    <source>
        <dbReference type="ARBA" id="ARBA00023065"/>
    </source>
</evidence>
<dbReference type="PANTHER" id="PTHR43298">
    <property type="entry name" value="MULTIDRUG RESISTANCE PROTEIN NORM-RELATED"/>
    <property type="match status" value="1"/>
</dbReference>
<name>A0ABY4ALL8_9BURK</name>
<dbReference type="Proteomes" id="UP000831607">
    <property type="component" value="Chromosome"/>
</dbReference>
<feature type="transmembrane region" description="Helical" evidence="10">
    <location>
        <begin position="319"/>
        <end position="337"/>
    </location>
</feature>
<evidence type="ECO:0000256" key="2">
    <source>
        <dbReference type="ARBA" id="ARBA00022448"/>
    </source>
</evidence>
<keyword evidence="6 10" id="KW-1133">Transmembrane helix</keyword>
<evidence type="ECO:0000256" key="9">
    <source>
        <dbReference type="ARBA" id="ARBA00031636"/>
    </source>
</evidence>
<dbReference type="InterPro" id="IPR048279">
    <property type="entry name" value="MdtK-like"/>
</dbReference>
<dbReference type="CDD" id="cd13131">
    <property type="entry name" value="MATE_NorM_like"/>
    <property type="match status" value="1"/>
</dbReference>
<keyword evidence="4" id="KW-1003">Cell membrane</keyword>
<reference evidence="11 12" key="1">
    <citation type="submission" date="2020-11" db="EMBL/GenBank/DDBJ databases">
        <title>Algicoccus daihaiensis sp.nov., isolated from Daihai Lake in Inner Mongolia.</title>
        <authorList>
            <person name="Kai J."/>
        </authorList>
    </citation>
    <scope>NUCLEOTIDE SEQUENCE [LARGE SCALE GENOMIC DNA]</scope>
    <source>
        <strain evidence="12">f23</strain>
    </source>
</reference>
<keyword evidence="12" id="KW-1185">Reference proteome</keyword>
<dbReference type="InterPro" id="IPR002528">
    <property type="entry name" value="MATE_fam"/>
</dbReference>
<evidence type="ECO:0000256" key="1">
    <source>
        <dbReference type="ARBA" id="ARBA00004429"/>
    </source>
</evidence>
<feature type="transmembrane region" description="Helical" evidence="10">
    <location>
        <begin position="163"/>
        <end position="184"/>
    </location>
</feature>
<feature type="transmembrane region" description="Helical" evidence="10">
    <location>
        <begin position="277"/>
        <end position="298"/>
    </location>
</feature>
<evidence type="ECO:0000313" key="12">
    <source>
        <dbReference type="Proteomes" id="UP000831607"/>
    </source>
</evidence>
<dbReference type="PANTHER" id="PTHR43298:SF2">
    <property type="entry name" value="FMN_FAD EXPORTER YEEO-RELATED"/>
    <property type="match status" value="1"/>
</dbReference>
<dbReference type="Pfam" id="PF01554">
    <property type="entry name" value="MatE"/>
    <property type="match status" value="2"/>
</dbReference>
<keyword evidence="8 10" id="KW-0472">Membrane</keyword>
<sequence>MTTSADTSHPLRGILRQSWPVLVSQWASIAFGVLDTAMTGHSSPQDLAALALGVAIFITVFIGLMGVMHALIPIQAQSYGAKRFDEIGHAWSQGIWVSIILTVFGAILMSFPDIWLSLSGPVDPAVRERLGSYLLALTFGLPASLLFRTVYSLAQAVSRPKMIMVINLAAVAVKIFLNWVLIFGNLGMPALGVTGAGIASSIVYWLTLGVSLWWVWRQPFYHQFNLRLRRPDFKAIGEILRLGLPMGASYVVEVSAFTFMALLIAQEGTTVTGSHQITSNLAALCYMMPLAIGIATAAQTAQAIGAGDQVLAHRTGMTGLAVTFTGAVITACVLFFAREQIVALYTSDPTVTTIALSLLVILPFFHIIDAMHCANVYLLRAHKIAMVPLMIQTVTLTIIGLVGGWYLGFGPGRGLLEPLRQWIMPNAPAGAATMWMMAGLGLLTSGLLLYSWYRRIVISKLHHHRQAGKHA</sequence>
<dbReference type="NCBIfam" id="TIGR00797">
    <property type="entry name" value="matE"/>
    <property type="match status" value="1"/>
</dbReference>
<dbReference type="RefSeq" id="WP_243479661.1">
    <property type="nucleotide sequence ID" value="NZ_CP063982.1"/>
</dbReference>
<evidence type="ECO:0000313" key="11">
    <source>
        <dbReference type="EMBL" id="UOD51194.1"/>
    </source>
</evidence>
<dbReference type="InterPro" id="IPR050222">
    <property type="entry name" value="MATE_MdtK"/>
</dbReference>